<dbReference type="PANTHER" id="PTHR36558">
    <property type="entry name" value="GLR1098 PROTEIN"/>
    <property type="match status" value="1"/>
</dbReference>
<protein>
    <submittedName>
        <fullName evidence="2">Uma2 family endonuclease</fullName>
    </submittedName>
</protein>
<sequence length="195" mass="23321">MIAQPVRKQKMTVEEYLAFEGKSEVRHEFYNGEVYAMAGTTITHNLLVDNVKEIIKHQLRPRGCQVFSENIKVEVFRDTYLPYPDIIATWNPFDLRGDNNIVRQPRLIIEVLSKSTENHDRSFKWQRYRKMPSLWYYMLVDQYSMTVELFSRIEETAEWINSMYESSEDVRRSGFAKTERRIIGRCDLQRHRVNT</sequence>
<dbReference type="Pfam" id="PF05685">
    <property type="entry name" value="Uma2"/>
    <property type="match status" value="1"/>
</dbReference>
<reference evidence="2" key="1">
    <citation type="submission" date="2020-09" db="EMBL/GenBank/DDBJ databases">
        <authorList>
            <person name="Kim M.K."/>
        </authorList>
    </citation>
    <scope>NUCLEOTIDE SEQUENCE</scope>
    <source>
        <strain evidence="2">BT702</strain>
    </source>
</reference>
<dbReference type="AlphaFoldDB" id="A0A927AWH9"/>
<dbReference type="GO" id="GO:0004519">
    <property type="term" value="F:endonuclease activity"/>
    <property type="evidence" value="ECO:0007669"/>
    <property type="project" value="UniProtKB-KW"/>
</dbReference>
<keyword evidence="2" id="KW-0378">Hydrolase</keyword>
<name>A0A927AWH9_9BACT</name>
<keyword evidence="2" id="KW-0540">Nuclease</keyword>
<evidence type="ECO:0000313" key="3">
    <source>
        <dbReference type="Proteomes" id="UP000598820"/>
    </source>
</evidence>
<feature type="domain" description="Putative restriction endonuclease" evidence="1">
    <location>
        <begin position="13"/>
        <end position="167"/>
    </location>
</feature>
<dbReference type="RefSeq" id="WP_190893398.1">
    <property type="nucleotide sequence ID" value="NZ_JACWZY010000067.1"/>
</dbReference>
<dbReference type="Gene3D" id="3.90.1570.10">
    <property type="entry name" value="tt1808, chain A"/>
    <property type="match status" value="1"/>
</dbReference>
<dbReference type="PANTHER" id="PTHR36558:SF1">
    <property type="entry name" value="RESTRICTION ENDONUCLEASE DOMAIN-CONTAINING PROTEIN-RELATED"/>
    <property type="match status" value="1"/>
</dbReference>
<proteinExistence type="predicted"/>
<evidence type="ECO:0000259" key="1">
    <source>
        <dbReference type="Pfam" id="PF05685"/>
    </source>
</evidence>
<dbReference type="SUPFAM" id="SSF52980">
    <property type="entry name" value="Restriction endonuclease-like"/>
    <property type="match status" value="1"/>
</dbReference>
<dbReference type="InterPro" id="IPR008538">
    <property type="entry name" value="Uma2"/>
</dbReference>
<dbReference type="InterPro" id="IPR011335">
    <property type="entry name" value="Restrct_endonuc-II-like"/>
</dbReference>
<dbReference type="Proteomes" id="UP000598820">
    <property type="component" value="Unassembled WGS sequence"/>
</dbReference>
<evidence type="ECO:0000313" key="2">
    <source>
        <dbReference type="EMBL" id="MBD2705707.1"/>
    </source>
</evidence>
<keyword evidence="2" id="KW-0255">Endonuclease</keyword>
<dbReference type="EMBL" id="JACWZY010000067">
    <property type="protein sequence ID" value="MBD2705707.1"/>
    <property type="molecule type" value="Genomic_DNA"/>
</dbReference>
<comment type="caution">
    <text evidence="2">The sequence shown here is derived from an EMBL/GenBank/DDBJ whole genome shotgun (WGS) entry which is preliminary data.</text>
</comment>
<dbReference type="CDD" id="cd06260">
    <property type="entry name" value="DUF820-like"/>
    <property type="match status" value="1"/>
</dbReference>
<keyword evidence="3" id="KW-1185">Reference proteome</keyword>
<dbReference type="InterPro" id="IPR012296">
    <property type="entry name" value="Nuclease_put_TT1808"/>
</dbReference>
<gene>
    <name evidence="2" type="ORF">IC229_34185</name>
</gene>
<accession>A0A927AWH9</accession>
<organism evidence="2 3">
    <name type="scientific">Spirosoma profusum</name>
    <dbReference type="NCBI Taxonomy" id="2771354"/>
    <lineage>
        <taxon>Bacteria</taxon>
        <taxon>Pseudomonadati</taxon>
        <taxon>Bacteroidota</taxon>
        <taxon>Cytophagia</taxon>
        <taxon>Cytophagales</taxon>
        <taxon>Cytophagaceae</taxon>
        <taxon>Spirosoma</taxon>
    </lineage>
</organism>